<dbReference type="Proteomes" id="UP000001542">
    <property type="component" value="Unassembled WGS sequence"/>
</dbReference>
<keyword evidence="1" id="KW-0812">Transmembrane</keyword>
<feature type="transmembrane region" description="Helical" evidence="1">
    <location>
        <begin position="353"/>
        <end position="372"/>
    </location>
</feature>
<accession>A2DUG7</accession>
<feature type="transmembrane region" description="Helical" evidence="1">
    <location>
        <begin position="392"/>
        <end position="413"/>
    </location>
</feature>
<dbReference type="AlphaFoldDB" id="A2DUG7"/>
<gene>
    <name evidence="2" type="ORF">TVAG_262550</name>
</gene>
<feature type="transmembrane region" description="Helical" evidence="1">
    <location>
        <begin position="253"/>
        <end position="272"/>
    </location>
</feature>
<name>A2DUG7_TRIV3</name>
<feature type="transmembrane region" description="Helical" evidence="1">
    <location>
        <begin position="216"/>
        <end position="232"/>
    </location>
</feature>
<proteinExistence type="predicted"/>
<sequence>MNELKDVEISEYAPNVIERKQRVSYVMMVVISVVIVFSLIFGLFYAQNVLSSVDIHFSKRNTSLILLNNGPNTDSVEFELYFSEKIPKPLHYKLEIIGTHNEKLKITNIPVSIQHLVGTTGNTHQVSTLSTTFQFNIDANKTKPKTMYYTVIPSNNSTFSYVFKTKGFQFSRYYSNLYYLDSDITPLVYLRNNMLNITFISFMILIIQYYLCRKSFTSSMALIIGIFAVIAFNPSVIKQASNDFINIYRQISYSLFLAIYYAAVPTIALSYYPFSNLLPTLCFSFFVLFSFLLFISVFPLFTPRHQPFYIIDGFNEYPDSEALIFALPLIGFLSIFGIILLVIATFFVKGSDLVKILLAIAIQLYSTCTTLWTTFRPLSFPEIIKLHQHVGLFYDGIVHVICSLVFALIFTNFDTEIDME</sequence>
<organism evidence="2 3">
    <name type="scientific">Trichomonas vaginalis (strain ATCC PRA-98 / G3)</name>
    <dbReference type="NCBI Taxonomy" id="412133"/>
    <lineage>
        <taxon>Eukaryota</taxon>
        <taxon>Metamonada</taxon>
        <taxon>Parabasalia</taxon>
        <taxon>Trichomonadida</taxon>
        <taxon>Trichomonadidae</taxon>
        <taxon>Trichomonas</taxon>
    </lineage>
</organism>
<dbReference type="EMBL" id="DS113248">
    <property type="protein sequence ID" value="EAY16005.1"/>
    <property type="molecule type" value="Genomic_DNA"/>
</dbReference>
<feature type="transmembrane region" description="Helical" evidence="1">
    <location>
        <begin position="322"/>
        <end position="347"/>
    </location>
</feature>
<dbReference type="VEuPathDB" id="TrichDB:TVAGG3_0595230"/>
<dbReference type="InParanoid" id="A2DUG7"/>
<feature type="transmembrane region" description="Helical" evidence="1">
    <location>
        <begin position="25"/>
        <end position="46"/>
    </location>
</feature>
<feature type="transmembrane region" description="Helical" evidence="1">
    <location>
        <begin position="278"/>
        <end position="301"/>
    </location>
</feature>
<dbReference type="RefSeq" id="XP_001328228.1">
    <property type="nucleotide sequence ID" value="XM_001328193.1"/>
</dbReference>
<evidence type="ECO:0000256" key="1">
    <source>
        <dbReference type="SAM" id="Phobius"/>
    </source>
</evidence>
<protein>
    <recommendedName>
        <fullName evidence="4">Transmembrane protein</fullName>
    </recommendedName>
</protein>
<keyword evidence="1" id="KW-1133">Transmembrane helix</keyword>
<evidence type="ECO:0000313" key="2">
    <source>
        <dbReference type="EMBL" id="EAY16005.1"/>
    </source>
</evidence>
<keyword evidence="3" id="KW-1185">Reference proteome</keyword>
<feature type="transmembrane region" description="Helical" evidence="1">
    <location>
        <begin position="194"/>
        <end position="210"/>
    </location>
</feature>
<dbReference type="VEuPathDB" id="TrichDB:TVAG_262550"/>
<keyword evidence="1" id="KW-0472">Membrane</keyword>
<dbReference type="KEGG" id="tva:4774012"/>
<reference evidence="2" key="2">
    <citation type="journal article" date="2007" name="Science">
        <title>Draft genome sequence of the sexually transmitted pathogen Trichomonas vaginalis.</title>
        <authorList>
            <person name="Carlton J.M."/>
            <person name="Hirt R.P."/>
            <person name="Silva J.C."/>
            <person name="Delcher A.L."/>
            <person name="Schatz M."/>
            <person name="Zhao Q."/>
            <person name="Wortman J.R."/>
            <person name="Bidwell S.L."/>
            <person name="Alsmark U.C.M."/>
            <person name="Besteiro S."/>
            <person name="Sicheritz-Ponten T."/>
            <person name="Noel C.J."/>
            <person name="Dacks J.B."/>
            <person name="Foster P.G."/>
            <person name="Simillion C."/>
            <person name="Van de Peer Y."/>
            <person name="Miranda-Saavedra D."/>
            <person name="Barton G.J."/>
            <person name="Westrop G.D."/>
            <person name="Mueller S."/>
            <person name="Dessi D."/>
            <person name="Fiori P.L."/>
            <person name="Ren Q."/>
            <person name="Paulsen I."/>
            <person name="Zhang H."/>
            <person name="Bastida-Corcuera F.D."/>
            <person name="Simoes-Barbosa A."/>
            <person name="Brown M.T."/>
            <person name="Hayes R.D."/>
            <person name="Mukherjee M."/>
            <person name="Okumura C.Y."/>
            <person name="Schneider R."/>
            <person name="Smith A.J."/>
            <person name="Vanacova S."/>
            <person name="Villalvazo M."/>
            <person name="Haas B.J."/>
            <person name="Pertea M."/>
            <person name="Feldblyum T.V."/>
            <person name="Utterback T.R."/>
            <person name="Shu C.L."/>
            <person name="Osoegawa K."/>
            <person name="de Jong P.J."/>
            <person name="Hrdy I."/>
            <person name="Horvathova L."/>
            <person name="Zubacova Z."/>
            <person name="Dolezal P."/>
            <person name="Malik S.B."/>
            <person name="Logsdon J.M. Jr."/>
            <person name="Henze K."/>
            <person name="Gupta A."/>
            <person name="Wang C.C."/>
            <person name="Dunne R.L."/>
            <person name="Upcroft J.A."/>
            <person name="Upcroft P."/>
            <person name="White O."/>
            <person name="Salzberg S.L."/>
            <person name="Tang P."/>
            <person name="Chiu C.-H."/>
            <person name="Lee Y.-S."/>
            <person name="Embley T.M."/>
            <person name="Coombs G.H."/>
            <person name="Mottram J.C."/>
            <person name="Tachezy J."/>
            <person name="Fraser-Liggett C.M."/>
            <person name="Johnson P.J."/>
        </authorList>
    </citation>
    <scope>NUCLEOTIDE SEQUENCE [LARGE SCALE GENOMIC DNA]</scope>
    <source>
        <strain evidence="2">G3</strain>
    </source>
</reference>
<evidence type="ECO:0000313" key="3">
    <source>
        <dbReference type="Proteomes" id="UP000001542"/>
    </source>
</evidence>
<reference evidence="2" key="1">
    <citation type="submission" date="2006-10" db="EMBL/GenBank/DDBJ databases">
        <authorList>
            <person name="Amadeo P."/>
            <person name="Zhao Q."/>
            <person name="Wortman J."/>
            <person name="Fraser-Liggett C."/>
            <person name="Carlton J."/>
        </authorList>
    </citation>
    <scope>NUCLEOTIDE SEQUENCE</scope>
    <source>
        <strain evidence="2">G3</strain>
    </source>
</reference>
<evidence type="ECO:0008006" key="4">
    <source>
        <dbReference type="Google" id="ProtNLM"/>
    </source>
</evidence>